<name>A0A1B4Y8B7_MYCUL</name>
<accession>A0A1B4Y8B7</accession>
<dbReference type="AlphaFoldDB" id="A0A1B4Y8B7"/>
<dbReference type="EMBL" id="AP017624">
    <property type="protein sequence ID" value="BAV43295.1"/>
    <property type="molecule type" value="Genomic_DNA"/>
</dbReference>
<feature type="compositionally biased region" description="Basic and acidic residues" evidence="1">
    <location>
        <begin position="63"/>
        <end position="76"/>
    </location>
</feature>
<evidence type="ECO:0000313" key="2">
    <source>
        <dbReference type="EMBL" id="BAV43295.1"/>
    </source>
</evidence>
<dbReference type="Proteomes" id="UP000218067">
    <property type="component" value="Chromosome"/>
</dbReference>
<feature type="compositionally biased region" description="Basic residues" evidence="1">
    <location>
        <begin position="53"/>
        <end position="62"/>
    </location>
</feature>
<proteinExistence type="predicted"/>
<gene>
    <name evidence="2" type="ORF">SHTP_4373</name>
</gene>
<reference evidence="2 3" key="1">
    <citation type="submission" date="2016-08" db="EMBL/GenBank/DDBJ databases">
        <title>Complete genome sequence of Mycobacterium shinshuense, a subspecies of M. ulcerans.</title>
        <authorList>
            <person name="Yoshida M."/>
            <person name="Ogura Y."/>
            <person name="Hayashi T."/>
            <person name="Hoshino Y."/>
        </authorList>
    </citation>
    <scope>NUCLEOTIDE SEQUENCE [LARGE SCALE GENOMIC DNA]</scope>
    <source>
        <strain evidence="3">ATCC 33728</strain>
    </source>
</reference>
<evidence type="ECO:0000313" key="3">
    <source>
        <dbReference type="Proteomes" id="UP000218067"/>
    </source>
</evidence>
<feature type="region of interest" description="Disordered" evidence="1">
    <location>
        <begin position="45"/>
        <end position="76"/>
    </location>
</feature>
<evidence type="ECO:0000256" key="1">
    <source>
        <dbReference type="SAM" id="MobiDB-lite"/>
    </source>
</evidence>
<organism evidence="2 3">
    <name type="scientific">Mycobacterium ulcerans subsp. shinshuense</name>
    <dbReference type="NCBI Taxonomy" id="1124626"/>
    <lineage>
        <taxon>Bacteria</taxon>
        <taxon>Bacillati</taxon>
        <taxon>Actinomycetota</taxon>
        <taxon>Actinomycetes</taxon>
        <taxon>Mycobacteriales</taxon>
        <taxon>Mycobacteriaceae</taxon>
        <taxon>Mycobacterium</taxon>
        <taxon>Mycobacterium ulcerans group</taxon>
    </lineage>
</organism>
<sequence>MSADRQSPDRTPGPAALKLAFGYIIRTARLLGWHATAVGRAAIPATLAGERRPSRHPPPRHRDRVDQPLRRRARRPEMRIERDREFVLSIAL</sequence>
<protein>
    <submittedName>
        <fullName evidence="2">Uncharacterized protein</fullName>
    </submittedName>
</protein>